<feature type="domain" description="DUF2148" evidence="1">
    <location>
        <begin position="107"/>
        <end position="173"/>
    </location>
</feature>
<dbReference type="Gene3D" id="3.40.109.10">
    <property type="entry name" value="NADH Oxidase"/>
    <property type="match status" value="1"/>
</dbReference>
<dbReference type="PANTHER" id="PTHR40101">
    <property type="entry name" value="CONSERVED PROTEIN"/>
    <property type="match status" value="1"/>
</dbReference>
<reference evidence="2" key="1">
    <citation type="journal article" date="2021" name="PeerJ">
        <title>Extensive microbial diversity within the chicken gut microbiome revealed by metagenomics and culture.</title>
        <authorList>
            <person name="Gilroy R."/>
            <person name="Ravi A."/>
            <person name="Getino M."/>
            <person name="Pursley I."/>
            <person name="Horton D.L."/>
            <person name="Alikhan N.F."/>
            <person name="Baker D."/>
            <person name="Gharbi K."/>
            <person name="Hall N."/>
            <person name="Watson M."/>
            <person name="Adriaenssens E.M."/>
            <person name="Foster-Nyarko E."/>
            <person name="Jarju S."/>
            <person name="Secka A."/>
            <person name="Antonio M."/>
            <person name="Oren A."/>
            <person name="Chaudhuri R.R."/>
            <person name="La Ragione R."/>
            <person name="Hildebrand F."/>
            <person name="Pallen M.J."/>
        </authorList>
    </citation>
    <scope>NUCLEOTIDE SEQUENCE</scope>
    <source>
        <strain evidence="2">G3-2149</strain>
    </source>
</reference>
<protein>
    <submittedName>
        <fullName evidence="2">Ferredoxin</fullName>
    </submittedName>
</protein>
<gene>
    <name evidence="2" type="ORF">H9789_03680</name>
</gene>
<evidence type="ECO:0000313" key="3">
    <source>
        <dbReference type="Proteomes" id="UP000823865"/>
    </source>
</evidence>
<dbReference type="EMBL" id="JAHLFU010000069">
    <property type="protein sequence ID" value="MBU3852919.1"/>
    <property type="molecule type" value="Genomic_DNA"/>
</dbReference>
<proteinExistence type="predicted"/>
<name>A0A9E2P0N0_9BACT</name>
<reference evidence="2" key="2">
    <citation type="submission" date="2021-04" db="EMBL/GenBank/DDBJ databases">
        <authorList>
            <person name="Gilroy R."/>
        </authorList>
    </citation>
    <scope>NUCLEOTIDE SEQUENCE</scope>
    <source>
        <strain evidence="2">G3-2149</strain>
    </source>
</reference>
<sequence>MKNERELRHELAVSAAKEMMRVARTAPKAKGMDLIEIGLCDTKEELELLAATMETMYESNGFKFFLRDARNIREAEAVVLIGTREQTLGLNCAYCGAPTCAEKGADAPCAFNSIDVGIAVGSACATAARLHVDTRVMYSAGSAAQRLGWPVADCRNVIAIPVAAASKNPFFDRKPKENKA</sequence>
<dbReference type="Pfam" id="PF09918">
    <property type="entry name" value="DUF2148"/>
    <property type="match status" value="1"/>
</dbReference>
<evidence type="ECO:0000313" key="2">
    <source>
        <dbReference type="EMBL" id="MBU3852919.1"/>
    </source>
</evidence>
<organism evidence="2 3">
    <name type="scientific">Candidatus Paraprevotella stercoravium</name>
    <dbReference type="NCBI Taxonomy" id="2838725"/>
    <lineage>
        <taxon>Bacteria</taxon>
        <taxon>Pseudomonadati</taxon>
        <taxon>Bacteroidota</taxon>
        <taxon>Bacteroidia</taxon>
        <taxon>Bacteroidales</taxon>
        <taxon>Prevotellaceae</taxon>
        <taxon>Paraprevotella</taxon>
    </lineage>
</organism>
<dbReference type="Proteomes" id="UP000823865">
    <property type="component" value="Unassembled WGS sequence"/>
</dbReference>
<dbReference type="GO" id="GO:0016491">
    <property type="term" value="F:oxidoreductase activity"/>
    <property type="evidence" value="ECO:0007669"/>
    <property type="project" value="InterPro"/>
</dbReference>
<dbReference type="SUPFAM" id="SSF55469">
    <property type="entry name" value="FMN-dependent nitroreductase-like"/>
    <property type="match status" value="1"/>
</dbReference>
<dbReference type="InterPro" id="IPR000415">
    <property type="entry name" value="Nitroreductase-like"/>
</dbReference>
<comment type="caution">
    <text evidence="2">The sequence shown here is derived from an EMBL/GenBank/DDBJ whole genome shotgun (WGS) entry which is preliminary data.</text>
</comment>
<evidence type="ECO:0000259" key="1">
    <source>
        <dbReference type="Pfam" id="PF09918"/>
    </source>
</evidence>
<dbReference type="InterPro" id="IPR019224">
    <property type="entry name" value="DUF2148"/>
</dbReference>
<accession>A0A9E2P0N0</accession>
<dbReference type="PANTHER" id="PTHR40101:SF1">
    <property type="entry name" value="4FE-4S DOMAIN-CONTAINING PROTEIN"/>
    <property type="match status" value="1"/>
</dbReference>
<dbReference type="AlphaFoldDB" id="A0A9E2P0N0"/>